<keyword evidence="12 19" id="KW-0675">Receptor</keyword>
<evidence type="ECO:0000259" key="17">
    <source>
        <dbReference type="Pfam" id="PF00593"/>
    </source>
</evidence>
<accession>A0A1T4P7Q8</accession>
<dbReference type="PANTHER" id="PTHR32552:SF89">
    <property type="entry name" value="CATECHOLATE SIDEROPHORE RECEPTOR FIU"/>
    <property type="match status" value="1"/>
</dbReference>
<keyword evidence="20" id="KW-1185">Reference proteome</keyword>
<organism evidence="19 20">
    <name type="scientific">Lysobacter spongiicola DSM 21749</name>
    <dbReference type="NCBI Taxonomy" id="1122188"/>
    <lineage>
        <taxon>Bacteria</taxon>
        <taxon>Pseudomonadati</taxon>
        <taxon>Pseudomonadota</taxon>
        <taxon>Gammaproteobacteria</taxon>
        <taxon>Lysobacterales</taxon>
        <taxon>Lysobacteraceae</taxon>
        <taxon>Novilysobacter</taxon>
    </lineage>
</organism>
<dbReference type="Proteomes" id="UP000190061">
    <property type="component" value="Unassembled WGS sequence"/>
</dbReference>
<evidence type="ECO:0000256" key="6">
    <source>
        <dbReference type="ARBA" id="ARBA00022692"/>
    </source>
</evidence>
<dbReference type="CDD" id="cd01347">
    <property type="entry name" value="ligand_gated_channel"/>
    <property type="match status" value="1"/>
</dbReference>
<dbReference type="InterPro" id="IPR000531">
    <property type="entry name" value="Beta-barrel_TonB"/>
</dbReference>
<evidence type="ECO:0000256" key="14">
    <source>
        <dbReference type="PROSITE-ProRule" id="PRU01360"/>
    </source>
</evidence>
<keyword evidence="10 15" id="KW-0798">TonB box</keyword>
<keyword evidence="9" id="KW-0406">Ion transport</keyword>
<dbReference type="SUPFAM" id="SSF56935">
    <property type="entry name" value="Porins"/>
    <property type="match status" value="1"/>
</dbReference>
<evidence type="ECO:0000256" key="1">
    <source>
        <dbReference type="ARBA" id="ARBA00004571"/>
    </source>
</evidence>
<evidence type="ECO:0000256" key="7">
    <source>
        <dbReference type="ARBA" id="ARBA00022729"/>
    </source>
</evidence>
<sequence>MDMAIKSRKHPLPRTTTGRSLTAATLLTSLTLGAPATVLAETSGGPAAEAQATTLDGVHVEGHRVKRYSGQSASPKFNQPLVDTTRTLSVIGSDLFNEQGATTLTEALRNSPGVSTFYVGENGNTTTGDAVYLRGFDTSGSIFVDGVRDLGSVSRDVFNLEQIEVAKGPAGTDYGRTAPTGAINLVSKRASMVGRNSATASYGSGDHKRLTGDWNHVFASGTAFRLNLMAQDSGVPGRDVVENKRWGVAPALAFGLDSATRVYLEMLHVQHENIPDGGLPTIGLPAYSSPDPDRPAIGTAPAVDPENFYGTLADHDDVTADMVTVRVEHDFTDGARLINTTRWGRTEQDYMLTAFMGSATNLGTPDINDPASWTITRNLPTFKDQRNRILTNQTHLDLAVDAGGAQHDITTGLELIREELETHGVGVVGGTAWPDANLYDPDPAVVGLAWAGTGAHGEGRTDTAALYAFDTITLNDRWQVNGGLRIDHYTTEYSSLVPCGGRRGPDCGGADDGTIVPGVDAETSDTLFNWKLGALYKPADNGSIYANYAISQQPPGGGSLELSDRANSADNPAFDPQKAKTAEVGTKWQFAGDALLLTAALYDTEITNEIVQDPTDQTYYQNGRKRVRGVELGAVGRISDAWMVSAGFTTMDTEVVEGPTVSTDGSTDLAYTPDHAFTAWSTYRFDNGLTVGGGARYSGELKRGNDGAVGTPAYTEDYWVVDAVASYAFNPDFELRLNLYNLLDEDYVAAINKSGYRYTPGAPRSAMLTASFRF</sequence>
<keyword evidence="4 14" id="KW-1134">Transmembrane beta strand</keyword>
<dbReference type="STRING" id="1122188.SAMN02745674_01103"/>
<dbReference type="InterPro" id="IPR036942">
    <property type="entry name" value="Beta-barrel_TonB_sf"/>
</dbReference>
<evidence type="ECO:0000256" key="2">
    <source>
        <dbReference type="ARBA" id="ARBA00009810"/>
    </source>
</evidence>
<gene>
    <name evidence="19" type="ORF">SAMN02745674_01103</name>
</gene>
<dbReference type="InterPro" id="IPR039426">
    <property type="entry name" value="TonB-dep_rcpt-like"/>
</dbReference>
<dbReference type="RefSeq" id="WP_327078551.1">
    <property type="nucleotide sequence ID" value="NZ_FUXP01000002.1"/>
</dbReference>
<evidence type="ECO:0000256" key="11">
    <source>
        <dbReference type="ARBA" id="ARBA00023136"/>
    </source>
</evidence>
<evidence type="ECO:0000256" key="8">
    <source>
        <dbReference type="ARBA" id="ARBA00023004"/>
    </source>
</evidence>
<keyword evidence="13 14" id="KW-0998">Cell outer membrane</keyword>
<evidence type="ECO:0000256" key="10">
    <source>
        <dbReference type="ARBA" id="ARBA00023077"/>
    </source>
</evidence>
<dbReference type="Pfam" id="PF00593">
    <property type="entry name" value="TonB_dep_Rec_b-barrel"/>
    <property type="match status" value="1"/>
</dbReference>
<feature type="domain" description="TonB-dependent receptor plug" evidence="18">
    <location>
        <begin position="81"/>
        <end position="182"/>
    </location>
</feature>
<evidence type="ECO:0000259" key="18">
    <source>
        <dbReference type="Pfam" id="PF07715"/>
    </source>
</evidence>
<dbReference type="InterPro" id="IPR010105">
    <property type="entry name" value="TonB_sidphr_rcpt"/>
</dbReference>
<keyword evidence="6 14" id="KW-0812">Transmembrane</keyword>
<dbReference type="NCBIfam" id="TIGR01783">
    <property type="entry name" value="TonB-siderophor"/>
    <property type="match status" value="1"/>
</dbReference>
<dbReference type="GO" id="GO:0009279">
    <property type="term" value="C:cell outer membrane"/>
    <property type="evidence" value="ECO:0007669"/>
    <property type="project" value="UniProtKB-SubCell"/>
</dbReference>
<dbReference type="Gene3D" id="2.40.170.20">
    <property type="entry name" value="TonB-dependent receptor, beta-barrel domain"/>
    <property type="match status" value="1"/>
</dbReference>
<evidence type="ECO:0000256" key="16">
    <source>
        <dbReference type="SAM" id="MobiDB-lite"/>
    </source>
</evidence>
<protein>
    <submittedName>
        <fullName evidence="19">Catecholate siderophore receptor</fullName>
    </submittedName>
</protein>
<evidence type="ECO:0000256" key="15">
    <source>
        <dbReference type="RuleBase" id="RU003357"/>
    </source>
</evidence>
<feature type="domain" description="TonB-dependent receptor-like beta-barrel" evidence="17">
    <location>
        <begin position="301"/>
        <end position="742"/>
    </location>
</feature>
<dbReference type="NCBIfam" id="NF007349">
    <property type="entry name" value="PRK09840.1"/>
    <property type="match status" value="1"/>
</dbReference>
<dbReference type="InterPro" id="IPR012910">
    <property type="entry name" value="Plug_dom"/>
</dbReference>
<dbReference type="Gene3D" id="2.170.130.10">
    <property type="entry name" value="TonB-dependent receptor, plug domain"/>
    <property type="match status" value="1"/>
</dbReference>
<comment type="subcellular location">
    <subcellularLocation>
        <location evidence="1 14">Cell outer membrane</location>
        <topology evidence="1 14">Multi-pass membrane protein</topology>
    </subcellularLocation>
</comment>
<reference evidence="19 20" key="1">
    <citation type="submission" date="2017-02" db="EMBL/GenBank/DDBJ databases">
        <authorList>
            <person name="Peterson S.W."/>
        </authorList>
    </citation>
    <scope>NUCLEOTIDE SEQUENCE [LARGE SCALE GENOMIC DNA]</scope>
    <source>
        <strain evidence="19 20">DSM 21749</strain>
    </source>
</reference>
<feature type="region of interest" description="Disordered" evidence="16">
    <location>
        <begin position="556"/>
        <end position="579"/>
    </location>
</feature>
<evidence type="ECO:0000313" key="20">
    <source>
        <dbReference type="Proteomes" id="UP000190061"/>
    </source>
</evidence>
<evidence type="ECO:0000256" key="9">
    <source>
        <dbReference type="ARBA" id="ARBA00023065"/>
    </source>
</evidence>
<keyword evidence="3 14" id="KW-0813">Transport</keyword>
<evidence type="ECO:0000256" key="3">
    <source>
        <dbReference type="ARBA" id="ARBA00022448"/>
    </source>
</evidence>
<dbReference type="GO" id="GO:0015891">
    <property type="term" value="P:siderophore transport"/>
    <property type="evidence" value="ECO:0007669"/>
    <property type="project" value="InterPro"/>
</dbReference>
<dbReference type="EMBL" id="FUXP01000002">
    <property type="protein sequence ID" value="SJZ86928.1"/>
    <property type="molecule type" value="Genomic_DNA"/>
</dbReference>
<keyword evidence="7" id="KW-0732">Signal</keyword>
<evidence type="ECO:0000256" key="13">
    <source>
        <dbReference type="ARBA" id="ARBA00023237"/>
    </source>
</evidence>
<dbReference type="AlphaFoldDB" id="A0A1T4P7Q8"/>
<evidence type="ECO:0000313" key="19">
    <source>
        <dbReference type="EMBL" id="SJZ86928.1"/>
    </source>
</evidence>
<proteinExistence type="inferred from homology"/>
<dbReference type="Pfam" id="PF07715">
    <property type="entry name" value="Plug"/>
    <property type="match status" value="1"/>
</dbReference>
<comment type="similarity">
    <text evidence="2 14 15">Belongs to the TonB-dependent receptor family.</text>
</comment>
<evidence type="ECO:0000256" key="4">
    <source>
        <dbReference type="ARBA" id="ARBA00022452"/>
    </source>
</evidence>
<dbReference type="PANTHER" id="PTHR32552">
    <property type="entry name" value="FERRICHROME IRON RECEPTOR-RELATED"/>
    <property type="match status" value="1"/>
</dbReference>
<dbReference type="GO" id="GO:0038023">
    <property type="term" value="F:signaling receptor activity"/>
    <property type="evidence" value="ECO:0007669"/>
    <property type="project" value="InterPro"/>
</dbReference>
<dbReference type="PROSITE" id="PS52016">
    <property type="entry name" value="TONB_DEPENDENT_REC_3"/>
    <property type="match status" value="1"/>
</dbReference>
<name>A0A1T4P7Q8_9GAMM</name>
<dbReference type="InterPro" id="IPR037066">
    <property type="entry name" value="Plug_dom_sf"/>
</dbReference>
<dbReference type="GO" id="GO:0015344">
    <property type="term" value="F:siderophore uptake transmembrane transporter activity"/>
    <property type="evidence" value="ECO:0007669"/>
    <property type="project" value="TreeGrafter"/>
</dbReference>
<evidence type="ECO:0000256" key="5">
    <source>
        <dbReference type="ARBA" id="ARBA00022496"/>
    </source>
</evidence>
<keyword evidence="5" id="KW-0410">Iron transport</keyword>
<keyword evidence="11 14" id="KW-0472">Membrane</keyword>
<keyword evidence="8" id="KW-0408">Iron</keyword>
<evidence type="ECO:0000256" key="12">
    <source>
        <dbReference type="ARBA" id="ARBA00023170"/>
    </source>
</evidence>